<accession>A0A9P4U7W4</accession>
<dbReference type="EMBL" id="MU001509">
    <property type="protein sequence ID" value="KAF2439568.1"/>
    <property type="molecule type" value="Genomic_DNA"/>
</dbReference>
<comment type="caution">
    <text evidence="2">The sequence shown here is derived from an EMBL/GenBank/DDBJ whole genome shotgun (WGS) entry which is preliminary data.</text>
</comment>
<evidence type="ECO:0000313" key="3">
    <source>
        <dbReference type="Proteomes" id="UP000799764"/>
    </source>
</evidence>
<sequence length="394" mass="44825">MATFDLQSPLLRLPREIRDMIYSYVLVSGTIALEGAVTRAPRSRITVGGEVGFCEALYQKYKLTYPLTSRSTWTIPLEDLAIPEASFQLDSSAVHITYQIRPSMHGRRGDSTSTSLLQVCKQIYSEAVEIFYSKNNFSFTGEYRIPTAVIFLRDRPAVSLHLIRSLELPISYVEDHPPSGVAPGRYSGRHVLHRDYGFYAELCGLLSSPKMDLRKLSLTVETDWVNPLLDADGPALRRQENFKWLYSKKNRTPEIVEWVHPLLKINTLEKLSVYWINGLHTRIIGQTIALMAQSMLKIRSSLETNQTRPGQERIELLYRTVHRNHPPSCAVVVFDPSDQSVSGRSCAIYDDGERLIEVEGDDYNFDPRLERPVVQEYLDTCPVCLTCYCEVNVA</sequence>
<dbReference type="PANTHER" id="PTHR38790">
    <property type="entry name" value="2EXR DOMAIN-CONTAINING PROTEIN-RELATED"/>
    <property type="match status" value="1"/>
</dbReference>
<dbReference type="OrthoDB" id="5420711at2759"/>
<dbReference type="Pfam" id="PF24864">
    <property type="entry name" value="DUF7730"/>
    <property type="match status" value="1"/>
</dbReference>
<dbReference type="AlphaFoldDB" id="A0A9P4U7W4"/>
<evidence type="ECO:0000259" key="1">
    <source>
        <dbReference type="Pfam" id="PF24864"/>
    </source>
</evidence>
<gene>
    <name evidence="2" type="ORF">P171DRAFT_490260</name>
</gene>
<dbReference type="PANTHER" id="PTHR38790:SF9">
    <property type="entry name" value="F-BOX DOMAIN-CONTAINING PROTEIN"/>
    <property type="match status" value="1"/>
</dbReference>
<evidence type="ECO:0000313" key="2">
    <source>
        <dbReference type="EMBL" id="KAF2439568.1"/>
    </source>
</evidence>
<proteinExistence type="predicted"/>
<name>A0A9P4U7W4_9PLEO</name>
<keyword evidence="3" id="KW-1185">Reference proteome</keyword>
<feature type="domain" description="DUF7730" evidence="1">
    <location>
        <begin position="106"/>
        <end position="169"/>
    </location>
</feature>
<dbReference type="Proteomes" id="UP000799764">
    <property type="component" value="Unassembled WGS sequence"/>
</dbReference>
<dbReference type="InterPro" id="IPR056632">
    <property type="entry name" value="DUF7730"/>
</dbReference>
<reference evidence="2" key="1">
    <citation type="journal article" date="2020" name="Stud. Mycol.">
        <title>101 Dothideomycetes genomes: a test case for predicting lifestyles and emergence of pathogens.</title>
        <authorList>
            <person name="Haridas S."/>
            <person name="Albert R."/>
            <person name="Binder M."/>
            <person name="Bloem J."/>
            <person name="Labutti K."/>
            <person name="Salamov A."/>
            <person name="Andreopoulos B."/>
            <person name="Baker S."/>
            <person name="Barry K."/>
            <person name="Bills G."/>
            <person name="Bluhm B."/>
            <person name="Cannon C."/>
            <person name="Castanera R."/>
            <person name="Culley D."/>
            <person name="Daum C."/>
            <person name="Ezra D."/>
            <person name="Gonzalez J."/>
            <person name="Henrissat B."/>
            <person name="Kuo A."/>
            <person name="Liang C."/>
            <person name="Lipzen A."/>
            <person name="Lutzoni F."/>
            <person name="Magnuson J."/>
            <person name="Mondo S."/>
            <person name="Nolan M."/>
            <person name="Ohm R."/>
            <person name="Pangilinan J."/>
            <person name="Park H.-J."/>
            <person name="Ramirez L."/>
            <person name="Alfaro M."/>
            <person name="Sun H."/>
            <person name="Tritt A."/>
            <person name="Yoshinaga Y."/>
            <person name="Zwiers L.-H."/>
            <person name="Turgeon B."/>
            <person name="Goodwin S."/>
            <person name="Spatafora J."/>
            <person name="Crous P."/>
            <person name="Grigoriev I."/>
        </authorList>
    </citation>
    <scope>NUCLEOTIDE SEQUENCE</scope>
    <source>
        <strain evidence="2">CBS 690.94</strain>
    </source>
</reference>
<protein>
    <recommendedName>
        <fullName evidence="1">DUF7730 domain-containing protein</fullName>
    </recommendedName>
</protein>
<organism evidence="2 3">
    <name type="scientific">Karstenula rhodostoma CBS 690.94</name>
    <dbReference type="NCBI Taxonomy" id="1392251"/>
    <lineage>
        <taxon>Eukaryota</taxon>
        <taxon>Fungi</taxon>
        <taxon>Dikarya</taxon>
        <taxon>Ascomycota</taxon>
        <taxon>Pezizomycotina</taxon>
        <taxon>Dothideomycetes</taxon>
        <taxon>Pleosporomycetidae</taxon>
        <taxon>Pleosporales</taxon>
        <taxon>Massarineae</taxon>
        <taxon>Didymosphaeriaceae</taxon>
        <taxon>Karstenula</taxon>
    </lineage>
</organism>